<gene>
    <name evidence="1" type="ORF">E2C01_067119</name>
</gene>
<accession>A0A5B7HSS6</accession>
<protein>
    <submittedName>
        <fullName evidence="1">Uncharacterized protein</fullName>
    </submittedName>
</protein>
<organism evidence="1 2">
    <name type="scientific">Portunus trituberculatus</name>
    <name type="common">Swimming crab</name>
    <name type="synonym">Neptunus trituberculatus</name>
    <dbReference type="NCBI Taxonomy" id="210409"/>
    <lineage>
        <taxon>Eukaryota</taxon>
        <taxon>Metazoa</taxon>
        <taxon>Ecdysozoa</taxon>
        <taxon>Arthropoda</taxon>
        <taxon>Crustacea</taxon>
        <taxon>Multicrustacea</taxon>
        <taxon>Malacostraca</taxon>
        <taxon>Eumalacostraca</taxon>
        <taxon>Eucarida</taxon>
        <taxon>Decapoda</taxon>
        <taxon>Pleocyemata</taxon>
        <taxon>Brachyura</taxon>
        <taxon>Eubrachyura</taxon>
        <taxon>Portunoidea</taxon>
        <taxon>Portunidae</taxon>
        <taxon>Portuninae</taxon>
        <taxon>Portunus</taxon>
    </lineage>
</organism>
<sequence>MVQPGDQLSPHPAIPVWCFPAGLDGEAFTGWGQGAVGLLSVYLKALMWRVKFQFKGAASGRRPGYRRGTRQMNALHIVHRVVCKVEKQYAPPPPTITTTTTTIAYVRSASVVFQLPNTPRVTEALKNTHAVIVKMRGSV</sequence>
<evidence type="ECO:0000313" key="2">
    <source>
        <dbReference type="Proteomes" id="UP000324222"/>
    </source>
</evidence>
<comment type="caution">
    <text evidence="1">The sequence shown here is derived from an EMBL/GenBank/DDBJ whole genome shotgun (WGS) entry which is preliminary data.</text>
</comment>
<name>A0A5B7HSS6_PORTR</name>
<keyword evidence="2" id="KW-1185">Reference proteome</keyword>
<dbReference type="Proteomes" id="UP000324222">
    <property type="component" value="Unassembled WGS sequence"/>
</dbReference>
<dbReference type="EMBL" id="VSRR010035452">
    <property type="protein sequence ID" value="MPC72805.1"/>
    <property type="molecule type" value="Genomic_DNA"/>
</dbReference>
<dbReference type="AlphaFoldDB" id="A0A5B7HSS6"/>
<proteinExistence type="predicted"/>
<evidence type="ECO:0000313" key="1">
    <source>
        <dbReference type="EMBL" id="MPC72805.1"/>
    </source>
</evidence>
<reference evidence="1 2" key="1">
    <citation type="submission" date="2019-05" db="EMBL/GenBank/DDBJ databases">
        <title>Another draft genome of Portunus trituberculatus and its Hox gene families provides insights of decapod evolution.</title>
        <authorList>
            <person name="Jeong J.-H."/>
            <person name="Song I."/>
            <person name="Kim S."/>
            <person name="Choi T."/>
            <person name="Kim D."/>
            <person name="Ryu S."/>
            <person name="Kim W."/>
        </authorList>
    </citation>
    <scope>NUCLEOTIDE SEQUENCE [LARGE SCALE GENOMIC DNA]</scope>
    <source>
        <tissue evidence="1">Muscle</tissue>
    </source>
</reference>